<feature type="compositionally biased region" description="Polar residues" evidence="1">
    <location>
        <begin position="179"/>
        <end position="208"/>
    </location>
</feature>
<feature type="region of interest" description="Disordered" evidence="1">
    <location>
        <begin position="366"/>
        <end position="449"/>
    </location>
</feature>
<keyword evidence="4" id="KW-1185">Reference proteome</keyword>
<dbReference type="InterPro" id="IPR001623">
    <property type="entry name" value="DnaJ_domain"/>
</dbReference>
<protein>
    <recommendedName>
        <fullName evidence="2">J domain-containing protein</fullName>
    </recommendedName>
</protein>
<dbReference type="SUPFAM" id="SSF46565">
    <property type="entry name" value="Chaperone J-domain"/>
    <property type="match status" value="1"/>
</dbReference>
<evidence type="ECO:0000313" key="3">
    <source>
        <dbReference type="EMBL" id="KAL3828494.1"/>
    </source>
</evidence>
<proteinExistence type="predicted"/>
<dbReference type="SMART" id="SM00271">
    <property type="entry name" value="DnaJ"/>
    <property type="match status" value="1"/>
</dbReference>
<feature type="compositionally biased region" description="Polar residues" evidence="1">
    <location>
        <begin position="296"/>
        <end position="315"/>
    </location>
</feature>
<dbReference type="InterPro" id="IPR036869">
    <property type="entry name" value="J_dom_sf"/>
</dbReference>
<feature type="domain" description="J" evidence="2">
    <location>
        <begin position="66"/>
        <end position="130"/>
    </location>
</feature>
<sequence>MECNKEEAIRSKAIAENKFLLLDVAGAKKFALKAQTLFPKLHGISQFIEVINIYVDNEKKINGEVDYYRVFGVDPFAEEEILKKQYKKLALCLHPDKNKSVGADGAFKIMSQAWSVLSDKDKRRAYNLKLNLNVKKAPNQGELSAAKPFKTPAAKSSSSTTTSSQSVNSKYNPAPCHARNTTSSETPTSQQYNSRKANPPATNTSSHTRPAKVAAADSKYNPTATPAMKADSQHVRNPDRIHDPVRNPSSARNTTSSRTPTNQQYNSMKVNPPATNTSSHTRQKTSAYIPAPCQPKNPTATQANPKSGNGSQQHVPNPVCNPKSETFWTSCNRCRIPYIYQKIYLNRNLRCLRCQQYFIAAEMTTDPNVNTRSSGSKSVPATRATRTCSRPSNETRGGGGGESKQKSGNVPEKAEPVSSAPKKRPIGTQKSGEEIRGNAGSKKTCANAR</sequence>
<comment type="caution">
    <text evidence="3">The sequence shown here is derived from an EMBL/GenBank/DDBJ whole genome shotgun (WGS) entry which is preliminary data.</text>
</comment>
<feature type="compositionally biased region" description="Polar residues" evidence="1">
    <location>
        <begin position="247"/>
        <end position="286"/>
    </location>
</feature>
<name>A0ABD3SV55_9LAMI</name>
<dbReference type="Proteomes" id="UP001634393">
    <property type="component" value="Unassembled WGS sequence"/>
</dbReference>
<feature type="compositionally biased region" description="Low complexity" evidence="1">
    <location>
        <begin position="144"/>
        <end position="170"/>
    </location>
</feature>
<evidence type="ECO:0000256" key="1">
    <source>
        <dbReference type="SAM" id="MobiDB-lite"/>
    </source>
</evidence>
<dbReference type="PANTHER" id="PTHR44137:SF61">
    <property type="entry name" value="J DOMAIN-CONTAINING PROTEIN"/>
    <property type="match status" value="1"/>
</dbReference>
<dbReference type="InterPro" id="IPR018253">
    <property type="entry name" value="DnaJ_domain_CS"/>
</dbReference>
<organism evidence="3 4">
    <name type="scientific">Penstemon smallii</name>
    <dbReference type="NCBI Taxonomy" id="265156"/>
    <lineage>
        <taxon>Eukaryota</taxon>
        <taxon>Viridiplantae</taxon>
        <taxon>Streptophyta</taxon>
        <taxon>Embryophyta</taxon>
        <taxon>Tracheophyta</taxon>
        <taxon>Spermatophyta</taxon>
        <taxon>Magnoliopsida</taxon>
        <taxon>eudicotyledons</taxon>
        <taxon>Gunneridae</taxon>
        <taxon>Pentapetalae</taxon>
        <taxon>asterids</taxon>
        <taxon>lamiids</taxon>
        <taxon>Lamiales</taxon>
        <taxon>Plantaginaceae</taxon>
        <taxon>Cheloneae</taxon>
        <taxon>Penstemon</taxon>
    </lineage>
</organism>
<dbReference type="Gene3D" id="1.10.287.110">
    <property type="entry name" value="DnaJ domain"/>
    <property type="match status" value="1"/>
</dbReference>
<evidence type="ECO:0000259" key="2">
    <source>
        <dbReference type="PROSITE" id="PS50076"/>
    </source>
</evidence>
<dbReference type="CDD" id="cd06257">
    <property type="entry name" value="DnaJ"/>
    <property type="match status" value="1"/>
</dbReference>
<dbReference type="InterPro" id="IPR056988">
    <property type="entry name" value="Zn_ribbon_pln"/>
</dbReference>
<dbReference type="PROSITE" id="PS00636">
    <property type="entry name" value="DNAJ_1"/>
    <property type="match status" value="1"/>
</dbReference>
<dbReference type="PRINTS" id="PR00625">
    <property type="entry name" value="JDOMAIN"/>
</dbReference>
<dbReference type="EMBL" id="JBJXBP010000005">
    <property type="protein sequence ID" value="KAL3828494.1"/>
    <property type="molecule type" value="Genomic_DNA"/>
</dbReference>
<gene>
    <name evidence="3" type="ORF">ACJIZ3_017296</name>
</gene>
<accession>A0ABD3SV55</accession>
<feature type="compositionally biased region" description="Polar residues" evidence="1">
    <location>
        <begin position="366"/>
        <end position="395"/>
    </location>
</feature>
<dbReference type="PANTHER" id="PTHR44137">
    <property type="entry name" value="BNAC03G44070D PROTEIN"/>
    <property type="match status" value="1"/>
</dbReference>
<dbReference type="AlphaFoldDB" id="A0ABD3SV55"/>
<feature type="region of interest" description="Disordered" evidence="1">
    <location>
        <begin position="139"/>
        <end position="317"/>
    </location>
</feature>
<dbReference type="Pfam" id="PF23551">
    <property type="entry name" value="Zn_ribbon_20"/>
    <property type="match status" value="1"/>
</dbReference>
<evidence type="ECO:0000313" key="4">
    <source>
        <dbReference type="Proteomes" id="UP001634393"/>
    </source>
</evidence>
<reference evidence="3 4" key="1">
    <citation type="submission" date="2024-12" db="EMBL/GenBank/DDBJ databases">
        <title>The unique morphological basis and parallel evolutionary history of personate flowers in Penstemon.</title>
        <authorList>
            <person name="Depatie T.H."/>
            <person name="Wessinger C.A."/>
        </authorList>
    </citation>
    <scope>NUCLEOTIDE SEQUENCE [LARGE SCALE GENOMIC DNA]</scope>
    <source>
        <strain evidence="3">WTNN_2</strain>
        <tissue evidence="3">Leaf</tissue>
    </source>
</reference>
<dbReference type="PROSITE" id="PS50076">
    <property type="entry name" value="DNAJ_2"/>
    <property type="match status" value="1"/>
</dbReference>
<feature type="compositionally biased region" description="Basic and acidic residues" evidence="1">
    <location>
        <begin position="231"/>
        <end position="245"/>
    </location>
</feature>
<dbReference type="Pfam" id="PF00226">
    <property type="entry name" value="DnaJ"/>
    <property type="match status" value="1"/>
</dbReference>